<keyword evidence="2 5" id="KW-0812">Transmembrane</keyword>
<dbReference type="Proteomes" id="UP000660668">
    <property type="component" value="Unassembled WGS sequence"/>
</dbReference>
<keyword evidence="4 5" id="KW-0472">Membrane</keyword>
<evidence type="ECO:0000256" key="5">
    <source>
        <dbReference type="SAM" id="Phobius"/>
    </source>
</evidence>
<evidence type="ECO:0000256" key="1">
    <source>
        <dbReference type="ARBA" id="ARBA00004370"/>
    </source>
</evidence>
<proteinExistence type="predicted"/>
<keyword evidence="7" id="KW-1185">Reference proteome</keyword>
<evidence type="ECO:0000256" key="4">
    <source>
        <dbReference type="ARBA" id="ARBA00023136"/>
    </source>
</evidence>
<dbReference type="InterPro" id="IPR023352">
    <property type="entry name" value="MAPEG-like_dom_sf"/>
</dbReference>
<evidence type="ECO:0000256" key="2">
    <source>
        <dbReference type="ARBA" id="ARBA00022692"/>
    </source>
</evidence>
<feature type="transmembrane region" description="Helical" evidence="5">
    <location>
        <begin position="12"/>
        <end position="30"/>
    </location>
</feature>
<dbReference type="AlphaFoldDB" id="A0A930YND0"/>
<organism evidence="6 7">
    <name type="scientific">Nocardioides agariphilus</name>
    <dbReference type="NCBI Taxonomy" id="433664"/>
    <lineage>
        <taxon>Bacteria</taxon>
        <taxon>Bacillati</taxon>
        <taxon>Actinomycetota</taxon>
        <taxon>Actinomycetes</taxon>
        <taxon>Propionibacteriales</taxon>
        <taxon>Nocardioidaceae</taxon>
        <taxon>Nocardioides</taxon>
    </lineage>
</organism>
<dbReference type="SUPFAM" id="SSF161084">
    <property type="entry name" value="MAPEG domain-like"/>
    <property type="match status" value="1"/>
</dbReference>
<dbReference type="Pfam" id="PF01124">
    <property type="entry name" value="MAPEG"/>
    <property type="match status" value="1"/>
</dbReference>
<evidence type="ECO:0000313" key="6">
    <source>
        <dbReference type="EMBL" id="MBF4769034.1"/>
    </source>
</evidence>
<feature type="transmembrane region" description="Helical" evidence="5">
    <location>
        <begin position="61"/>
        <end position="79"/>
    </location>
</feature>
<evidence type="ECO:0000313" key="7">
    <source>
        <dbReference type="Proteomes" id="UP000660668"/>
    </source>
</evidence>
<reference evidence="6" key="1">
    <citation type="submission" date="2020-11" db="EMBL/GenBank/DDBJ databases">
        <title>Nocardioides cynanchi sp. nov., isolated from soil of rhizosphere of Cynanchum wilfordii.</title>
        <authorList>
            <person name="Lee J.-S."/>
            <person name="Suh M.K."/>
            <person name="Kim J.-S."/>
        </authorList>
    </citation>
    <scope>NUCLEOTIDE SEQUENCE</scope>
    <source>
        <strain evidence="6">KCTC 19276</strain>
    </source>
</reference>
<evidence type="ECO:0000256" key="3">
    <source>
        <dbReference type="ARBA" id="ARBA00022989"/>
    </source>
</evidence>
<name>A0A930YND0_9ACTN</name>
<dbReference type="GO" id="GO:0016020">
    <property type="term" value="C:membrane"/>
    <property type="evidence" value="ECO:0007669"/>
    <property type="project" value="UniProtKB-SubCell"/>
</dbReference>
<comment type="caution">
    <text evidence="6">The sequence shown here is derived from an EMBL/GenBank/DDBJ whole genome shotgun (WGS) entry which is preliminary data.</text>
</comment>
<dbReference type="Gene3D" id="1.20.120.550">
    <property type="entry name" value="Membrane associated eicosanoid/glutathione metabolism-like domain"/>
    <property type="match status" value="1"/>
</dbReference>
<keyword evidence="3 5" id="KW-1133">Transmembrane helix</keyword>
<comment type="subcellular location">
    <subcellularLocation>
        <location evidence="1">Membrane</location>
    </subcellularLocation>
</comment>
<dbReference type="InterPro" id="IPR001129">
    <property type="entry name" value="Membr-assoc_MAPEG"/>
</dbReference>
<dbReference type="RefSeq" id="WP_194697186.1">
    <property type="nucleotide sequence ID" value="NZ_JADKPO010000020.1"/>
</dbReference>
<protein>
    <submittedName>
        <fullName evidence="6">MAPEG family protein</fullName>
    </submittedName>
</protein>
<gene>
    <name evidence="6" type="ORF">ISU10_14800</name>
</gene>
<feature type="transmembrane region" description="Helical" evidence="5">
    <location>
        <begin position="117"/>
        <end position="137"/>
    </location>
</feature>
<accession>A0A930YND0</accession>
<sequence>MELNTSLDVVPVVSIALMGILLFVLGANVTRHRAIRGATGNQMPTDPTDRMFIAQRAHGNAAEYVPTLIVLIVVCALLSDGWWVQALAVVAAASRYVHALGMLTSKTLAAHGPLRDLGAMGTYASGIALGVTAIAAFA</sequence>
<dbReference type="EMBL" id="JADKPO010000020">
    <property type="protein sequence ID" value="MBF4769034.1"/>
    <property type="molecule type" value="Genomic_DNA"/>
</dbReference>